<dbReference type="EMBL" id="CM039434">
    <property type="protein sequence ID" value="KAI4323981.1"/>
    <property type="molecule type" value="Genomic_DNA"/>
</dbReference>
<comment type="caution">
    <text evidence="1">The sequence shown here is derived from an EMBL/GenBank/DDBJ whole genome shotgun (WGS) entry which is preliminary data.</text>
</comment>
<accession>A0ACB9MJY2</accession>
<protein>
    <submittedName>
        <fullName evidence="1">Uncharacterized protein</fullName>
    </submittedName>
</protein>
<organism evidence="1 2">
    <name type="scientific">Bauhinia variegata</name>
    <name type="common">Purple orchid tree</name>
    <name type="synonym">Phanera variegata</name>
    <dbReference type="NCBI Taxonomy" id="167791"/>
    <lineage>
        <taxon>Eukaryota</taxon>
        <taxon>Viridiplantae</taxon>
        <taxon>Streptophyta</taxon>
        <taxon>Embryophyta</taxon>
        <taxon>Tracheophyta</taxon>
        <taxon>Spermatophyta</taxon>
        <taxon>Magnoliopsida</taxon>
        <taxon>eudicotyledons</taxon>
        <taxon>Gunneridae</taxon>
        <taxon>Pentapetalae</taxon>
        <taxon>rosids</taxon>
        <taxon>fabids</taxon>
        <taxon>Fabales</taxon>
        <taxon>Fabaceae</taxon>
        <taxon>Cercidoideae</taxon>
        <taxon>Cercideae</taxon>
        <taxon>Bauhiniinae</taxon>
        <taxon>Bauhinia</taxon>
    </lineage>
</organism>
<sequence>MVFLWFLPFSLYSLLLCIQFSFTVTNCFPHVQLANAKFHEDEYAALLEFKASFVISTSASLNPLSYPKIEFWIENIDLCSWHGVECDDHTGYVIGLHLGSSQLQGPLNSNSTLFHLMKLQSLSLSDNNLSFSQIPSRLGDLSSLKYLNLSQSKFSGEIPLEISKFPNCGSIPPSLGNLTQLTVLELFSNNFTGYIPSLLSKLSQLHYLSVGAPPSGSDDDQPRSLFDFGWKVVLVGYGCGLVVGVVIGSTEFRETWMAYKNL</sequence>
<evidence type="ECO:0000313" key="1">
    <source>
        <dbReference type="EMBL" id="KAI4323981.1"/>
    </source>
</evidence>
<name>A0ACB9MJY2_BAUVA</name>
<proteinExistence type="predicted"/>
<dbReference type="Proteomes" id="UP000828941">
    <property type="component" value="Chromosome 9"/>
</dbReference>
<gene>
    <name evidence="1" type="ORF">L6164_023550</name>
</gene>
<keyword evidence="2" id="KW-1185">Reference proteome</keyword>
<evidence type="ECO:0000313" key="2">
    <source>
        <dbReference type="Proteomes" id="UP000828941"/>
    </source>
</evidence>
<reference evidence="1 2" key="1">
    <citation type="journal article" date="2022" name="DNA Res.">
        <title>Chromosomal-level genome assembly of the orchid tree Bauhinia variegata (Leguminosae; Cercidoideae) supports the allotetraploid origin hypothesis of Bauhinia.</title>
        <authorList>
            <person name="Zhong Y."/>
            <person name="Chen Y."/>
            <person name="Zheng D."/>
            <person name="Pang J."/>
            <person name="Liu Y."/>
            <person name="Luo S."/>
            <person name="Meng S."/>
            <person name="Qian L."/>
            <person name="Wei D."/>
            <person name="Dai S."/>
            <person name="Zhou R."/>
        </authorList>
    </citation>
    <scope>NUCLEOTIDE SEQUENCE [LARGE SCALE GENOMIC DNA]</scope>
    <source>
        <strain evidence="1">BV-YZ2020</strain>
    </source>
</reference>